<dbReference type="InterPro" id="IPR058240">
    <property type="entry name" value="rSAM_sf"/>
</dbReference>
<dbReference type="SFLD" id="SFLDG01066">
    <property type="entry name" value="organic_radical-activating_enz"/>
    <property type="match status" value="1"/>
</dbReference>
<evidence type="ECO:0000259" key="10">
    <source>
        <dbReference type="PROSITE" id="PS51918"/>
    </source>
</evidence>
<dbReference type="SFLD" id="SFLDF00392">
    <property type="entry name" value="YjjI_activase"/>
    <property type="match status" value="1"/>
</dbReference>
<dbReference type="InterPro" id="IPR001989">
    <property type="entry name" value="Radical_activat_CS"/>
</dbReference>
<keyword evidence="5" id="KW-0479">Metal-binding</keyword>
<proteinExistence type="inferred from homology"/>
<gene>
    <name evidence="11" type="ORF">NX722_15080</name>
</gene>
<keyword evidence="7" id="KW-0408">Iron</keyword>
<comment type="cofactor">
    <cofactor evidence="1">
        <name>[4Fe-4S] cluster</name>
        <dbReference type="ChEBI" id="CHEBI:49883"/>
    </cofactor>
</comment>
<keyword evidence="4" id="KW-0949">S-adenosyl-L-methionine</keyword>
<evidence type="ECO:0000256" key="8">
    <source>
        <dbReference type="ARBA" id="ARBA00023014"/>
    </source>
</evidence>
<feature type="domain" description="4Fe-4S ferredoxin-type" evidence="9">
    <location>
        <begin position="53"/>
        <end position="80"/>
    </location>
</feature>
<dbReference type="Gene3D" id="3.30.70.20">
    <property type="match status" value="1"/>
</dbReference>
<keyword evidence="12" id="KW-1185">Reference proteome</keyword>
<organism evidence="11 12">
    <name type="scientific">Endozoicomonas gorgoniicola</name>
    <dbReference type="NCBI Taxonomy" id="1234144"/>
    <lineage>
        <taxon>Bacteria</taxon>
        <taxon>Pseudomonadati</taxon>
        <taxon>Pseudomonadota</taxon>
        <taxon>Gammaproteobacteria</taxon>
        <taxon>Oceanospirillales</taxon>
        <taxon>Endozoicomonadaceae</taxon>
        <taxon>Endozoicomonas</taxon>
    </lineage>
</organism>
<dbReference type="Gene3D" id="3.80.30.10">
    <property type="entry name" value="pyruvate-formate lyase- activating enzyme"/>
    <property type="match status" value="1"/>
</dbReference>
<protein>
    <submittedName>
        <fullName evidence="11">YjjW family glycine radical enzyme activase</fullName>
    </submittedName>
</protein>
<comment type="similarity">
    <text evidence="2">Belongs to the organic radical-activating enzymes family.</text>
</comment>
<dbReference type="CDD" id="cd01335">
    <property type="entry name" value="Radical_SAM"/>
    <property type="match status" value="1"/>
</dbReference>
<evidence type="ECO:0000256" key="5">
    <source>
        <dbReference type="ARBA" id="ARBA00022723"/>
    </source>
</evidence>
<feature type="domain" description="Radical SAM core" evidence="10">
    <location>
        <begin position="30"/>
        <end position="288"/>
    </location>
</feature>
<keyword evidence="8" id="KW-0411">Iron-sulfur</keyword>
<dbReference type="InterPro" id="IPR017900">
    <property type="entry name" value="4Fe4S_Fe_S_CS"/>
</dbReference>
<sequence>MSFSLGLPWVSNGRTTVSGLISKVIPFSCVDGPGNRFVIFLQGCNFNCKNCHNPQTINFCNHCGDCVEQCPSEALSLNDGKISWNSRQCESCDQCLDICPVNSSPMVEEKTVEELLQQIRVASPFIDGITLSGGEATVQLKFVKAFFTAVKNDSALNHLTCLIDSNGYLPLSAWKSVLPVMDGAMIDLKAMDADLHKWLTGRDNFRVFQTIEYLASVSKLIEVRLLIIPNINDTAEEKMAVKDYLSSLNTNINIKVNAFSNKAVKGEAIDWLSLSEEKKALYLQSINR</sequence>
<evidence type="ECO:0000256" key="7">
    <source>
        <dbReference type="ARBA" id="ARBA00023004"/>
    </source>
</evidence>
<dbReference type="PROSITE" id="PS51379">
    <property type="entry name" value="4FE4S_FER_2"/>
    <property type="match status" value="2"/>
</dbReference>
<reference evidence="11 12" key="1">
    <citation type="submission" date="2022-10" db="EMBL/GenBank/DDBJ databases">
        <title>High-quality genome sequences of two octocoral-associated bacteria, Endozoicomonas euniceicola EF212 and Endozoicomonas gorgoniicola PS125.</title>
        <authorList>
            <person name="Chiou Y.-J."/>
            <person name="Chen Y.-H."/>
        </authorList>
    </citation>
    <scope>NUCLEOTIDE SEQUENCE [LARGE SCALE GENOMIC DNA]</scope>
    <source>
        <strain evidence="11 12">PS125</strain>
    </source>
</reference>
<name>A0ABT3MX28_9GAMM</name>
<dbReference type="InterPro" id="IPR034457">
    <property type="entry name" value="Organic_radical-activating"/>
</dbReference>
<dbReference type="SUPFAM" id="SSF102114">
    <property type="entry name" value="Radical SAM enzymes"/>
    <property type="match status" value="1"/>
</dbReference>
<dbReference type="SUPFAM" id="SSF54862">
    <property type="entry name" value="4Fe-4S ferredoxins"/>
    <property type="match status" value="1"/>
</dbReference>
<evidence type="ECO:0000256" key="4">
    <source>
        <dbReference type="ARBA" id="ARBA00022691"/>
    </source>
</evidence>
<evidence type="ECO:0000256" key="3">
    <source>
        <dbReference type="ARBA" id="ARBA00022485"/>
    </source>
</evidence>
<dbReference type="PIRSF" id="PIRSF000371">
    <property type="entry name" value="PFL_act_enz"/>
    <property type="match status" value="1"/>
</dbReference>
<dbReference type="InterPro" id="IPR012839">
    <property type="entry name" value="Organic_radical_activase"/>
</dbReference>
<dbReference type="Proteomes" id="UP001209854">
    <property type="component" value="Unassembled WGS sequence"/>
</dbReference>
<dbReference type="NCBIfam" id="TIGR04041">
    <property type="entry name" value="activase_YjjW"/>
    <property type="match status" value="1"/>
</dbReference>
<dbReference type="PANTHER" id="PTHR30352">
    <property type="entry name" value="PYRUVATE FORMATE-LYASE-ACTIVATING ENZYME"/>
    <property type="match status" value="1"/>
</dbReference>
<evidence type="ECO:0000259" key="9">
    <source>
        <dbReference type="PROSITE" id="PS51379"/>
    </source>
</evidence>
<evidence type="ECO:0000313" key="11">
    <source>
        <dbReference type="EMBL" id="MCW7553921.1"/>
    </source>
</evidence>
<evidence type="ECO:0000256" key="2">
    <source>
        <dbReference type="ARBA" id="ARBA00009777"/>
    </source>
</evidence>
<evidence type="ECO:0000256" key="1">
    <source>
        <dbReference type="ARBA" id="ARBA00001966"/>
    </source>
</evidence>
<accession>A0ABT3MX28</accession>
<dbReference type="PROSITE" id="PS01087">
    <property type="entry name" value="RADICAL_ACTIVATING"/>
    <property type="match status" value="1"/>
</dbReference>
<dbReference type="InterPro" id="IPR007197">
    <property type="entry name" value="rSAM"/>
</dbReference>
<comment type="caution">
    <text evidence="11">The sequence shown here is derived from an EMBL/GenBank/DDBJ whole genome shotgun (WGS) entry which is preliminary data.</text>
</comment>
<dbReference type="PROSITE" id="PS51918">
    <property type="entry name" value="RADICAL_SAM"/>
    <property type="match status" value="1"/>
</dbReference>
<keyword evidence="3" id="KW-0004">4Fe-4S</keyword>
<dbReference type="EMBL" id="JAPFCC010000001">
    <property type="protein sequence ID" value="MCW7553921.1"/>
    <property type="molecule type" value="Genomic_DNA"/>
</dbReference>
<dbReference type="InterPro" id="IPR040074">
    <property type="entry name" value="BssD/PflA/YjjW"/>
</dbReference>
<dbReference type="InterPro" id="IPR023912">
    <property type="entry name" value="YjjW_bact"/>
</dbReference>
<feature type="domain" description="4Fe-4S ferredoxin-type" evidence="9">
    <location>
        <begin position="81"/>
        <end position="109"/>
    </location>
</feature>
<dbReference type="RefSeq" id="WP_262563660.1">
    <property type="nucleotide sequence ID" value="NZ_JAPFCC010000001.1"/>
</dbReference>
<evidence type="ECO:0000313" key="12">
    <source>
        <dbReference type="Proteomes" id="UP001209854"/>
    </source>
</evidence>
<evidence type="ECO:0000256" key="6">
    <source>
        <dbReference type="ARBA" id="ARBA00023002"/>
    </source>
</evidence>
<keyword evidence="6" id="KW-0560">Oxidoreductase</keyword>
<dbReference type="PANTHER" id="PTHR30352:SF13">
    <property type="entry name" value="GLYCYL-RADICAL ENZYME ACTIVATING ENZYME YJJW-RELATED"/>
    <property type="match status" value="1"/>
</dbReference>
<dbReference type="InterPro" id="IPR017896">
    <property type="entry name" value="4Fe4S_Fe-S-bd"/>
</dbReference>
<dbReference type="SFLD" id="SFLDS00029">
    <property type="entry name" value="Radical_SAM"/>
    <property type="match status" value="1"/>
</dbReference>
<dbReference type="Pfam" id="PF04055">
    <property type="entry name" value="Radical_SAM"/>
    <property type="match status" value="1"/>
</dbReference>
<dbReference type="PROSITE" id="PS00198">
    <property type="entry name" value="4FE4S_FER_1"/>
    <property type="match status" value="2"/>
</dbReference>
<dbReference type="SFLD" id="SFLDG01118">
    <property type="entry name" value="activating_enzymes__group_2"/>
    <property type="match status" value="1"/>
</dbReference>